<evidence type="ECO:0000259" key="14">
    <source>
        <dbReference type="PROSITE" id="PS50110"/>
    </source>
</evidence>
<evidence type="ECO:0000259" key="16">
    <source>
        <dbReference type="PROSITE" id="PS51285"/>
    </source>
</evidence>
<dbReference type="InterPro" id="IPR011009">
    <property type="entry name" value="Kinase-like_dom_sf"/>
</dbReference>
<evidence type="ECO:0000313" key="17">
    <source>
        <dbReference type="EMBL" id="TPX73857.1"/>
    </source>
</evidence>
<feature type="compositionally biased region" description="Low complexity" evidence="12">
    <location>
        <begin position="113"/>
        <end position="138"/>
    </location>
</feature>
<evidence type="ECO:0000256" key="8">
    <source>
        <dbReference type="ARBA" id="ARBA00047899"/>
    </source>
</evidence>
<feature type="compositionally biased region" description="Low complexity" evidence="12">
    <location>
        <begin position="1175"/>
        <end position="1185"/>
    </location>
</feature>
<feature type="region of interest" description="Disordered" evidence="12">
    <location>
        <begin position="295"/>
        <end position="320"/>
    </location>
</feature>
<evidence type="ECO:0000256" key="5">
    <source>
        <dbReference type="ARBA" id="ARBA00022741"/>
    </source>
</evidence>
<dbReference type="Proteomes" id="UP000320333">
    <property type="component" value="Unassembled WGS sequence"/>
</dbReference>
<evidence type="ECO:0000256" key="11">
    <source>
        <dbReference type="SAM" id="Coils"/>
    </source>
</evidence>
<feature type="compositionally biased region" description="Polar residues" evidence="12">
    <location>
        <begin position="1881"/>
        <end position="1890"/>
    </location>
</feature>
<keyword evidence="7" id="KW-0067">ATP-binding</keyword>
<dbReference type="PANTHER" id="PTHR24356">
    <property type="entry name" value="SERINE/THREONINE-PROTEIN KINASE"/>
    <property type="match status" value="1"/>
</dbReference>
<keyword evidence="2" id="KW-0723">Serine/threonine-protein kinase</keyword>
<dbReference type="GO" id="GO:0000160">
    <property type="term" value="P:phosphorelay signal transduction system"/>
    <property type="evidence" value="ECO:0007669"/>
    <property type="project" value="InterPro"/>
</dbReference>
<sequence length="2916" mass="311194">MTPIEKRTSVPLAALPWQVKFLGSRRENHSLDGMEAHSHSPQQRGPPATPTLPPGQQMPSEEVLLGSAANPKLDGLKTKMARSERRLSPLNPNAVLHVPEASTVGMVADVSLPASSTPASSASFSPSSGSASSASAERAATDGPTHAEAAAEDRDARGRDADSAHSRRRNLSIVNASLRRLSRSYSDSVADACPEADPSTTSPALNQPAIVSPTLVSATMTPSSSIKIVRSVRDTAPIAASPLSQVVQDTAIGKQEIKQLSLRNPSDSQLLFSGDYVFPPPLAIQQNTTVGLGILSPSSPSAPSTSANQATPKSSAVLQAEDPKPLIPKQILFMSTSAPDIPKWASSHIPKIMPTRLASAASIMGGMTAGMNPASAVGASLIQPIPSSSPAKKAPIPMPPLRNQSSTSYFDASAQNAFVERRTSQDKVREVRSRTVSLNTEAKPNRAPSMAAQQSTPKNVPFSVQDMDMFASIVDKSRQAKNLKWKKDDPITFFASWQEDLLQSVSVQNSPLRRSRPQSTSDSPTMNASTLPHATPMASSTLTANVTGARSPSPIFQTEDDYDDDDDAGSYMSSTTNSSMRTSFRSGYSAVSNHSRYESPYPAAPSAPSGHLSSRSTRLRNLQVSTSSGYFQGFGSPPPGNGVGGAGTPSQNGCMTPPAPSRDSRYGNALVTQYNPNSNQQLGTGINGAYANRSLSDGDLSEYLKDFAEFHDSLSIAKNTCDVEIRRIIDEVNYQVEVGLSYANEGSGSVHPSPRLPSTTMNITADSQQWGAAMLGENGTSPIRRGISYVSSGSGAGNAVTTGGTGGSPVATPPPLSRSQSFSKKFQQHSKQKSISNLNGLATAGATSPPSSTPLDATRILDSIPLPDGSVNTNSNSMAKVADAASPLPAYMLQHRTSTGILTPVLSQPIVSSNGSPRQSHGSLSRPNPNLQSLSQQQQQQQSVSTISLTSNMENSAPSILQRALTDLISLATEILDMDIDTLMDGHSCRDVMQRLLVLQERWRRTAGGADNRESIAGGADGEVHLMRLLIVFAGVARMVEHLDEDVKLWGYMSGKRGFLPSSYQNGQSTTTTPSGGALGMGFVASTPGAASSTAGLPPILSGLRSFNNSPAASLFGRIDPEIVAAELSDLDGNESETFSVADANEMMLFQRRRSSATPSSLGDKERRAPGLTAGSLRSGGSRSVRGGGGGGSFARLQVLNMPPESATTGRPVPSASHGEKVGMRRMRSAAFEQLASGTGSSSDPEVMELRYAAIETQAKNIFMEMSLEGAIWYVSPAVEDVLGYPPRELINAGVSSEEGASERKQDKMSETAQNRSSLVMAPMFLAPGGVDASVFKDATAHLIGDESITTEVTYRAHTKDGRWMEMEGKGMLMYDRVTGAKRSTIWLVKPVRLIGEAWDYIYDDDSESSDSKEQDDSSDESDYEADEFVSVEESVVPLNDTVSSERIFQESEAGELLQDPIASETGSESEGSIKTDLVLCRICERPIPVLHFEAHNVACLAVHQLENDIQLANESLEERKTECRDKIQLLEDEYRAARADAMQMLKERRTSFGESLQDARKSVARLLSRVLFSTPSPSATSLADSETPALPNLPESGSAMSLNEDSQRHYLWHLEKLIRRSQDIHKVIEDALLVPAPGSNVESTADGNLDETAAVAPNPINLQASRGKASSQSADAIHSMAAGAFDTVLKKTATSNVNSPRISALSSSLRKLNELEQMLSSDEKANDGGKEKAAASLVTLLKLWKCPDLAEFQPPQILLNAATETRASQGVLSPSTETAIDDAVIDLGNGLFELGSEVETIIHLKMENIEKMRSALKEYQKLGEEEERAKMAIAVKTGTMQPQPEYQSLPSLASSQRRENSFHGVSVRGDSYAEPATGDAVTSSSNKEVSQLETSSISCKEAEISAPDASLVKSQSLLGSVLLQNQRRSSLGLESNMSNPDKPMFDMDFSESESELGGLDSRSMSVRSLSKGRSHTLLHHEIRLDELDNSPSTSSHRNSRKINRPPRVIVSANKALEVEMIHTAPASTAPSPNLSALPLSSVPSLLGNPSPAGSPMITATGPVRSSPSIKDFEIIKPISKGAFGSVYLAKKRLTGDYYAIKVLRKLDMIAKNQVTNIKAERMILGQLDSPYVVKLYFSFQTKDNLYLVMEYLNGGDCAALVKAVGQLDEKWAKQYISEVVLGLEFLHSKGIIHRDLKPDNMLIDQNGHVKLTDFGLSRVGFLGRRAKGGLLENWVPNTQGSAATSAASGSNISFSKPPIGAVIGTDSLGNLPEAASASTVAPSPTQLPMPFSPHVFGRNHGRRSSVSSSASMSSDGGFLLGGRLAEHMENAGKDKAFVGTPDYLAPESILGMGQDASVDWWALGVILYEFLFGIPPFHADSPPQVFGRILACVIDWHEDDVEISPEAKNLMERLMCKSVEQRLGSHGAEEVKKHAFFSDVDWSALANMEASFVPKPANEEDTEYFDARGASKSLLSEENLESSNDENLKQPEPKAPEANPEEPSKMSALARALSPVFGSKNAIKGGGDRRATLAGGLLSAKEKPAADFGEFSYKNLALLEKENNDLVQMISLSRSNSISLRRASVAIDTNANSPKVPASATSANAEIPTETTDPQAQQTPTSDASASPISPSGKLLEIPLKTKQRLIDGTPRRNSLPSRLRTKSLNSQNEPSPLSPKTISPLTPTSGASAGRASTGTQLPVSVTPSESGQYLKTAKQVLLQQGQGQGLGSAPSTATTLNSAAPTDAFNAPGAATVPSAIVASPHLGPQPPSLASRLSFPVLSPGLDFKNPGGSASFRPMSALVADDNPVACKILETMLSKLNCRCVIVRNGAEAIRCAMGDLKFDIIFMDIRMPIMDGETATRMIKKTDNINSSTPIIAVTAYEQTFSFGQQFDEILSKPVTKSALMKTLHTFSQ</sequence>
<accession>A0A507FE50</accession>
<dbReference type="FunFam" id="1.10.510.10:FF:000340">
    <property type="entry name" value="Serine threonine protein kinase"/>
    <property type="match status" value="1"/>
</dbReference>
<evidence type="ECO:0000313" key="18">
    <source>
        <dbReference type="Proteomes" id="UP000320333"/>
    </source>
</evidence>
<feature type="coiled-coil region" evidence="11">
    <location>
        <begin position="1503"/>
        <end position="1548"/>
    </location>
</feature>
<feature type="compositionally biased region" description="Acidic residues" evidence="12">
    <location>
        <begin position="1417"/>
        <end position="1427"/>
    </location>
</feature>
<keyword evidence="6" id="KW-0418">Kinase</keyword>
<feature type="region of interest" description="Disordered" evidence="12">
    <location>
        <begin position="635"/>
        <end position="665"/>
    </location>
</feature>
<dbReference type="Pfam" id="PF00069">
    <property type="entry name" value="Pkinase"/>
    <property type="match status" value="2"/>
</dbReference>
<evidence type="ECO:0000256" key="4">
    <source>
        <dbReference type="ARBA" id="ARBA00022679"/>
    </source>
</evidence>
<proteinExistence type="predicted"/>
<dbReference type="STRING" id="246404.A0A507FE50"/>
<dbReference type="InterPro" id="IPR011006">
    <property type="entry name" value="CheY-like_superfamily"/>
</dbReference>
<evidence type="ECO:0000256" key="3">
    <source>
        <dbReference type="ARBA" id="ARBA00022553"/>
    </source>
</evidence>
<evidence type="ECO:0000256" key="12">
    <source>
        <dbReference type="SAM" id="MobiDB-lite"/>
    </source>
</evidence>
<dbReference type="SMART" id="SM00133">
    <property type="entry name" value="S_TK_X"/>
    <property type="match status" value="1"/>
</dbReference>
<feature type="region of interest" description="Disordered" evidence="12">
    <location>
        <begin position="1405"/>
        <end position="1427"/>
    </location>
</feature>
<dbReference type="SUPFAM" id="SSF52172">
    <property type="entry name" value="CheY-like"/>
    <property type="match status" value="1"/>
</dbReference>
<dbReference type="InterPro" id="IPR000014">
    <property type="entry name" value="PAS"/>
</dbReference>
<feature type="modified residue" description="4-aspartylphosphate" evidence="10">
    <location>
        <position position="2851"/>
    </location>
</feature>
<dbReference type="SMART" id="SM00220">
    <property type="entry name" value="S_TKc"/>
    <property type="match status" value="1"/>
</dbReference>
<comment type="caution">
    <text evidence="17">The sequence shown here is derived from an EMBL/GenBank/DDBJ whole genome shotgun (WGS) entry which is preliminary data.</text>
</comment>
<feature type="compositionally biased region" description="Polar residues" evidence="12">
    <location>
        <begin position="1839"/>
        <end position="1856"/>
    </location>
</feature>
<feature type="compositionally biased region" description="Polar residues" evidence="12">
    <location>
        <begin position="507"/>
        <end position="556"/>
    </location>
</feature>
<feature type="compositionally biased region" description="Acidic residues" evidence="12">
    <location>
        <begin position="558"/>
        <end position="568"/>
    </location>
</feature>
<dbReference type="SMART" id="SM00448">
    <property type="entry name" value="REC"/>
    <property type="match status" value="1"/>
</dbReference>
<feature type="compositionally biased region" description="Low complexity" evidence="12">
    <location>
        <begin position="296"/>
        <end position="307"/>
    </location>
</feature>
<dbReference type="InterPro" id="IPR035965">
    <property type="entry name" value="PAS-like_dom_sf"/>
</dbReference>
<keyword evidence="4" id="KW-0808">Transferase</keyword>
<feature type="compositionally biased region" description="Polar residues" evidence="12">
    <location>
        <begin position="837"/>
        <end position="855"/>
    </location>
</feature>
<feature type="compositionally biased region" description="Basic and acidic residues" evidence="12">
    <location>
        <begin position="2487"/>
        <end position="2496"/>
    </location>
</feature>
<feature type="region of interest" description="Disordered" evidence="12">
    <location>
        <begin position="1839"/>
        <end position="1890"/>
    </location>
</feature>
<dbReference type="Pfam" id="PF00072">
    <property type="entry name" value="Response_reg"/>
    <property type="match status" value="1"/>
</dbReference>
<feature type="region of interest" description="Disordered" evidence="12">
    <location>
        <begin position="113"/>
        <end position="168"/>
    </location>
</feature>
<feature type="compositionally biased region" description="Polar residues" evidence="12">
    <location>
        <begin position="908"/>
        <end position="930"/>
    </location>
</feature>
<feature type="region of interest" description="Disordered" evidence="12">
    <location>
        <begin position="2724"/>
        <end position="2743"/>
    </location>
</feature>
<evidence type="ECO:0000259" key="15">
    <source>
        <dbReference type="PROSITE" id="PS50112"/>
    </source>
</evidence>
<dbReference type="PROSITE" id="PS00108">
    <property type="entry name" value="PROTEIN_KINASE_ST"/>
    <property type="match status" value="1"/>
</dbReference>
<dbReference type="InterPro" id="IPR001789">
    <property type="entry name" value="Sig_transdc_resp-reg_receiver"/>
</dbReference>
<dbReference type="Gene3D" id="3.40.50.2300">
    <property type="match status" value="1"/>
</dbReference>
<feature type="compositionally biased region" description="Basic and acidic residues" evidence="12">
    <location>
        <begin position="26"/>
        <end position="38"/>
    </location>
</feature>
<dbReference type="PANTHER" id="PTHR24356:SF1">
    <property type="entry name" value="SERINE_THREONINE-PROTEIN KINASE GREATWALL"/>
    <property type="match status" value="1"/>
</dbReference>
<dbReference type="PROSITE" id="PS50112">
    <property type="entry name" value="PAS"/>
    <property type="match status" value="1"/>
</dbReference>
<dbReference type="FunFam" id="3.30.200.20:FF:001008">
    <property type="entry name" value="Serine/threonine-protein kinase cek1"/>
    <property type="match status" value="1"/>
</dbReference>
<dbReference type="PROSITE" id="PS50110">
    <property type="entry name" value="RESPONSE_REGULATORY"/>
    <property type="match status" value="1"/>
</dbReference>
<dbReference type="PROSITE" id="PS50011">
    <property type="entry name" value="PROTEIN_KINASE_DOM"/>
    <property type="match status" value="1"/>
</dbReference>
<dbReference type="InterPro" id="IPR000719">
    <property type="entry name" value="Prot_kinase_dom"/>
</dbReference>
<dbReference type="Gene3D" id="3.30.450.20">
    <property type="entry name" value="PAS domain"/>
    <property type="match status" value="1"/>
</dbReference>
<feature type="compositionally biased region" description="Low complexity" evidence="12">
    <location>
        <begin position="570"/>
        <end position="586"/>
    </location>
</feature>
<dbReference type="PROSITE" id="PS51285">
    <property type="entry name" value="AGC_KINASE_CTER"/>
    <property type="match status" value="1"/>
</dbReference>
<feature type="compositionally biased region" description="Basic and acidic residues" evidence="12">
    <location>
        <begin position="149"/>
        <end position="165"/>
    </location>
</feature>
<feature type="compositionally biased region" description="Polar residues" evidence="12">
    <location>
        <begin position="308"/>
        <end position="317"/>
    </location>
</feature>
<evidence type="ECO:0000256" key="1">
    <source>
        <dbReference type="ARBA" id="ARBA00012513"/>
    </source>
</evidence>
<feature type="region of interest" description="Disordered" evidence="12">
    <location>
        <begin position="1984"/>
        <end position="2005"/>
    </location>
</feature>
<feature type="domain" description="AGC-kinase C-terminal" evidence="16">
    <location>
        <begin position="2439"/>
        <end position="2564"/>
    </location>
</feature>
<dbReference type="GO" id="GO:0005524">
    <property type="term" value="F:ATP binding"/>
    <property type="evidence" value="ECO:0007669"/>
    <property type="project" value="UniProtKB-KW"/>
</dbReference>
<comment type="catalytic activity">
    <reaction evidence="8">
        <text>L-threonyl-[protein] + ATP = O-phospho-L-threonyl-[protein] + ADP + H(+)</text>
        <dbReference type="Rhea" id="RHEA:46608"/>
        <dbReference type="Rhea" id="RHEA-COMP:11060"/>
        <dbReference type="Rhea" id="RHEA-COMP:11605"/>
        <dbReference type="ChEBI" id="CHEBI:15378"/>
        <dbReference type="ChEBI" id="CHEBI:30013"/>
        <dbReference type="ChEBI" id="CHEBI:30616"/>
        <dbReference type="ChEBI" id="CHEBI:61977"/>
        <dbReference type="ChEBI" id="CHEBI:456216"/>
        <dbReference type="EC" id="2.7.11.1"/>
    </reaction>
</comment>
<dbReference type="SUPFAM" id="SSF55785">
    <property type="entry name" value="PYP-like sensor domain (PAS domain)"/>
    <property type="match status" value="1"/>
</dbReference>
<evidence type="ECO:0000256" key="9">
    <source>
        <dbReference type="ARBA" id="ARBA00048679"/>
    </source>
</evidence>
<dbReference type="EMBL" id="QEAP01000160">
    <property type="protein sequence ID" value="TPX73857.1"/>
    <property type="molecule type" value="Genomic_DNA"/>
</dbReference>
<feature type="domain" description="Protein kinase" evidence="13">
    <location>
        <begin position="2073"/>
        <end position="2438"/>
    </location>
</feature>
<dbReference type="OrthoDB" id="162894at2759"/>
<feature type="compositionally biased region" description="Low complexity" evidence="12">
    <location>
        <begin position="599"/>
        <end position="609"/>
    </location>
</feature>
<feature type="region of interest" description="Disordered" evidence="12">
    <location>
        <begin position="908"/>
        <end position="948"/>
    </location>
</feature>
<feature type="compositionally biased region" description="Polar residues" evidence="12">
    <location>
        <begin position="2653"/>
        <end position="2706"/>
    </location>
</feature>
<dbReference type="Gene3D" id="1.10.510.10">
    <property type="entry name" value="Transferase(Phosphotransferase) domain 1"/>
    <property type="match status" value="1"/>
</dbReference>
<feature type="compositionally biased region" description="Basic and acidic residues" evidence="12">
    <location>
        <begin position="1301"/>
        <end position="1310"/>
    </location>
</feature>
<keyword evidence="18" id="KW-1185">Reference proteome</keyword>
<keyword evidence="11" id="KW-0175">Coiled coil</keyword>
<dbReference type="Gene3D" id="3.30.200.20">
    <property type="entry name" value="Phosphorylase Kinase, domain 1"/>
    <property type="match status" value="1"/>
</dbReference>
<feature type="region of interest" description="Disordered" evidence="12">
    <location>
        <begin position="433"/>
        <end position="456"/>
    </location>
</feature>
<evidence type="ECO:0000259" key="13">
    <source>
        <dbReference type="PROSITE" id="PS50011"/>
    </source>
</evidence>
<feature type="region of interest" description="Disordered" evidence="12">
    <location>
        <begin position="507"/>
        <end position="616"/>
    </location>
</feature>
<dbReference type="CDD" id="cd17546">
    <property type="entry name" value="REC_hyHK_CKI1_RcsC-like"/>
    <property type="match status" value="1"/>
</dbReference>
<evidence type="ECO:0000256" key="2">
    <source>
        <dbReference type="ARBA" id="ARBA00022527"/>
    </source>
</evidence>
<evidence type="ECO:0000256" key="6">
    <source>
        <dbReference type="ARBA" id="ARBA00022777"/>
    </source>
</evidence>
<dbReference type="GO" id="GO:0005634">
    <property type="term" value="C:nucleus"/>
    <property type="evidence" value="ECO:0007669"/>
    <property type="project" value="TreeGrafter"/>
</dbReference>
<name>A0A507FE50_9FUNG</name>
<feature type="compositionally biased region" description="Polar residues" evidence="12">
    <location>
        <begin position="2592"/>
        <end position="2631"/>
    </location>
</feature>
<dbReference type="GO" id="GO:0005737">
    <property type="term" value="C:cytoplasm"/>
    <property type="evidence" value="ECO:0007669"/>
    <property type="project" value="TreeGrafter"/>
</dbReference>
<dbReference type="GO" id="GO:1901992">
    <property type="term" value="P:positive regulation of mitotic cell cycle phase transition"/>
    <property type="evidence" value="ECO:0007669"/>
    <property type="project" value="UniProtKB-ARBA"/>
</dbReference>
<feature type="compositionally biased region" description="Low complexity" evidence="12">
    <location>
        <begin position="931"/>
        <end position="948"/>
    </location>
</feature>
<dbReference type="InterPro" id="IPR050236">
    <property type="entry name" value="Ser_Thr_kinase_AGC"/>
</dbReference>
<dbReference type="InterPro" id="IPR008271">
    <property type="entry name" value="Ser/Thr_kinase_AS"/>
</dbReference>
<dbReference type="CDD" id="cd05579">
    <property type="entry name" value="STKc_MAST_like"/>
    <property type="match status" value="1"/>
</dbReference>
<feature type="region of interest" description="Disordered" evidence="12">
    <location>
        <begin position="2476"/>
        <end position="2508"/>
    </location>
</feature>
<feature type="compositionally biased region" description="Basic and acidic residues" evidence="12">
    <location>
        <begin position="74"/>
        <end position="87"/>
    </location>
</feature>
<dbReference type="EC" id="2.7.11.1" evidence="1"/>
<evidence type="ECO:0000256" key="7">
    <source>
        <dbReference type="ARBA" id="ARBA00022840"/>
    </source>
</evidence>
<reference evidence="17 18" key="1">
    <citation type="journal article" date="2019" name="Sci. Rep.">
        <title>Comparative genomics of chytrid fungi reveal insights into the obligate biotrophic and pathogenic lifestyle of Synchytrium endobioticum.</title>
        <authorList>
            <person name="van de Vossenberg B.T.L.H."/>
            <person name="Warris S."/>
            <person name="Nguyen H.D.T."/>
            <person name="van Gent-Pelzer M.P.E."/>
            <person name="Joly D.L."/>
            <person name="van de Geest H.C."/>
            <person name="Bonants P.J.M."/>
            <person name="Smith D.S."/>
            <person name="Levesque C.A."/>
            <person name="van der Lee T.A.J."/>
        </authorList>
    </citation>
    <scope>NUCLEOTIDE SEQUENCE [LARGE SCALE GENOMIC DNA]</scope>
    <source>
        <strain evidence="17 18">CBS 675.73</strain>
    </source>
</reference>
<feature type="region of interest" description="Disordered" evidence="12">
    <location>
        <begin position="1294"/>
        <end position="1313"/>
    </location>
</feature>
<organism evidence="17 18">
    <name type="scientific">Chytriomyces confervae</name>
    <dbReference type="NCBI Taxonomy" id="246404"/>
    <lineage>
        <taxon>Eukaryota</taxon>
        <taxon>Fungi</taxon>
        <taxon>Fungi incertae sedis</taxon>
        <taxon>Chytridiomycota</taxon>
        <taxon>Chytridiomycota incertae sedis</taxon>
        <taxon>Chytridiomycetes</taxon>
        <taxon>Chytridiales</taxon>
        <taxon>Chytriomycetaceae</taxon>
        <taxon>Chytriomyces</taxon>
    </lineage>
</organism>
<gene>
    <name evidence="17" type="ORF">CcCBS67573_g04873</name>
</gene>
<feature type="region of interest" description="Disordered" evidence="12">
    <location>
        <begin position="1153"/>
        <end position="1196"/>
    </location>
</feature>
<keyword evidence="5" id="KW-0547">Nucleotide-binding</keyword>
<evidence type="ECO:0000256" key="10">
    <source>
        <dbReference type="PROSITE-ProRule" id="PRU00169"/>
    </source>
</evidence>
<feature type="domain" description="PAS" evidence="15">
    <location>
        <begin position="1248"/>
        <end position="1292"/>
    </location>
</feature>
<dbReference type="InterPro" id="IPR000961">
    <property type="entry name" value="AGC-kinase_C"/>
</dbReference>
<feature type="region of interest" description="Disordered" evidence="12">
    <location>
        <begin position="2592"/>
        <end position="2706"/>
    </location>
</feature>
<feature type="region of interest" description="Disordered" evidence="12">
    <location>
        <begin position="26"/>
        <end position="94"/>
    </location>
</feature>
<comment type="catalytic activity">
    <reaction evidence="9">
        <text>L-seryl-[protein] + ATP = O-phospho-L-seryl-[protein] + ADP + H(+)</text>
        <dbReference type="Rhea" id="RHEA:17989"/>
        <dbReference type="Rhea" id="RHEA-COMP:9863"/>
        <dbReference type="Rhea" id="RHEA-COMP:11604"/>
        <dbReference type="ChEBI" id="CHEBI:15378"/>
        <dbReference type="ChEBI" id="CHEBI:29999"/>
        <dbReference type="ChEBI" id="CHEBI:30616"/>
        <dbReference type="ChEBI" id="CHEBI:83421"/>
        <dbReference type="ChEBI" id="CHEBI:456216"/>
        <dbReference type="EC" id="2.7.11.1"/>
    </reaction>
</comment>
<feature type="domain" description="Response regulatory" evidence="14">
    <location>
        <begin position="2801"/>
        <end position="2915"/>
    </location>
</feature>
<dbReference type="SUPFAM" id="SSF56112">
    <property type="entry name" value="Protein kinase-like (PK-like)"/>
    <property type="match status" value="1"/>
</dbReference>
<dbReference type="GO" id="GO:0004674">
    <property type="term" value="F:protein serine/threonine kinase activity"/>
    <property type="evidence" value="ECO:0007669"/>
    <property type="project" value="UniProtKB-KW"/>
</dbReference>
<feature type="compositionally biased region" description="Polar residues" evidence="12">
    <location>
        <begin position="2732"/>
        <end position="2743"/>
    </location>
</feature>
<keyword evidence="3 10" id="KW-0597">Phosphoprotein</keyword>
<feature type="region of interest" description="Disordered" evidence="12">
    <location>
        <begin position="794"/>
        <end position="861"/>
    </location>
</feature>
<protein>
    <recommendedName>
        <fullName evidence="1">non-specific serine/threonine protein kinase</fullName>
        <ecNumber evidence="1">2.7.11.1</ecNumber>
    </recommendedName>
</protein>